<name>A0A401IY07_SPHXE</name>
<reference evidence="5 6" key="1">
    <citation type="submission" date="2014-12" db="EMBL/GenBank/DDBJ databases">
        <title>Whole genome sequencing of Sphingobium xenophagum OW59.</title>
        <authorList>
            <person name="Ohta Y."/>
            <person name="Nishi S."/>
            <person name="Hatada Y."/>
        </authorList>
    </citation>
    <scope>NUCLEOTIDE SEQUENCE [LARGE SCALE GENOMIC DNA]</scope>
    <source>
        <strain evidence="5 6">OW59</strain>
    </source>
</reference>
<dbReference type="PANTHER" id="PTHR13847">
    <property type="entry name" value="SARCOSINE DEHYDROGENASE-RELATED"/>
    <property type="match status" value="1"/>
</dbReference>
<dbReference type="STRING" id="1192759.GCA_000277525_03122"/>
<dbReference type="Proteomes" id="UP000290975">
    <property type="component" value="Unassembled WGS sequence"/>
</dbReference>
<dbReference type="EMBL" id="BBQY01000001">
    <property type="protein sequence ID" value="GBH29262.1"/>
    <property type="molecule type" value="Genomic_DNA"/>
</dbReference>
<dbReference type="Pfam" id="PF01266">
    <property type="entry name" value="DAO"/>
    <property type="match status" value="1"/>
</dbReference>
<evidence type="ECO:0000313" key="5">
    <source>
        <dbReference type="EMBL" id="GBH29262.1"/>
    </source>
</evidence>
<evidence type="ECO:0000313" key="6">
    <source>
        <dbReference type="Proteomes" id="UP000290975"/>
    </source>
</evidence>
<protein>
    <recommendedName>
        <fullName evidence="4">FAD dependent oxidoreductase domain-containing protein</fullName>
    </recommendedName>
</protein>
<accession>A0A401IY07</accession>
<keyword evidence="2" id="KW-0560">Oxidoreductase</keyword>
<organism evidence="5 6">
    <name type="scientific">Sphingobium xenophagum</name>
    <dbReference type="NCBI Taxonomy" id="121428"/>
    <lineage>
        <taxon>Bacteria</taxon>
        <taxon>Pseudomonadati</taxon>
        <taxon>Pseudomonadota</taxon>
        <taxon>Alphaproteobacteria</taxon>
        <taxon>Sphingomonadales</taxon>
        <taxon>Sphingomonadaceae</taxon>
        <taxon>Sphingobium</taxon>
    </lineage>
</organism>
<evidence type="ECO:0000259" key="4">
    <source>
        <dbReference type="Pfam" id="PF01266"/>
    </source>
</evidence>
<evidence type="ECO:0000256" key="1">
    <source>
        <dbReference type="ARBA" id="ARBA00009410"/>
    </source>
</evidence>
<dbReference type="RefSeq" id="WP_130751869.1">
    <property type="nucleotide sequence ID" value="NZ_BBQY01000001.1"/>
</dbReference>
<dbReference type="InterPro" id="IPR006076">
    <property type="entry name" value="FAD-dep_OxRdtase"/>
</dbReference>
<dbReference type="Gene3D" id="3.30.9.10">
    <property type="entry name" value="D-Amino Acid Oxidase, subunit A, domain 2"/>
    <property type="match status" value="1"/>
</dbReference>
<gene>
    <name evidence="5" type="ORF">MBESOW_P0515</name>
</gene>
<evidence type="ECO:0000256" key="2">
    <source>
        <dbReference type="ARBA" id="ARBA00023002"/>
    </source>
</evidence>
<sequence length="440" mass="47629">MSPRTKKIASDESLPRSADVVIIGGGIVGAATAYYLARRGLSVALLEKGYIGCEQSSRNWGWCRQQNRDMREMPLSVLSMRLWDGLADEIGQDLGFRRTGLLYASDDDKQLAEWEKWQEVARLFDVETRMLSAREAAETFPETKRKWRGGIHAARDGKAEPALAAPVLAEGARAHGATIHQQCAAYALDVTNGAVSGVHTEKGFIAADAVLCAAGAWASAFCHTLGVRFPQASVRQTALRSRPAPNVGEVLYTPDCALTRRLDGSYTMTISGKATLEVTPQSLRYAKPFMPMFIKRLRAVQVGVGKSFFVGPESVSSWWSAKERRFSDIRVLDPDPDPKFIAAILANVRASFPALADIEVDEAWGAYVDSTPDAVPVISPIEGIGGYYLAAGCSGHGFGVGPGIGFLAAELIANDKPSVDPHPYRLSRWSDGTRIEVGAL</sequence>
<dbReference type="GO" id="GO:0005886">
    <property type="term" value="C:plasma membrane"/>
    <property type="evidence" value="ECO:0007669"/>
    <property type="project" value="TreeGrafter"/>
</dbReference>
<dbReference type="GO" id="GO:0008718">
    <property type="term" value="F:D-amino-acid dehydrogenase activity"/>
    <property type="evidence" value="ECO:0007669"/>
    <property type="project" value="TreeGrafter"/>
</dbReference>
<evidence type="ECO:0000256" key="3">
    <source>
        <dbReference type="SAM" id="Phobius"/>
    </source>
</evidence>
<dbReference type="InterPro" id="IPR036188">
    <property type="entry name" value="FAD/NAD-bd_sf"/>
</dbReference>
<dbReference type="GO" id="GO:0005737">
    <property type="term" value="C:cytoplasm"/>
    <property type="evidence" value="ECO:0007669"/>
    <property type="project" value="TreeGrafter"/>
</dbReference>
<comment type="similarity">
    <text evidence="1">Belongs to the DadA oxidoreductase family.</text>
</comment>
<keyword evidence="3" id="KW-1133">Transmembrane helix</keyword>
<keyword evidence="6" id="KW-1185">Reference proteome</keyword>
<comment type="caution">
    <text evidence="5">The sequence shown here is derived from an EMBL/GenBank/DDBJ whole genome shotgun (WGS) entry which is preliminary data.</text>
</comment>
<proteinExistence type="inferred from homology"/>
<keyword evidence="3" id="KW-0472">Membrane</keyword>
<dbReference type="Gene3D" id="3.50.50.60">
    <property type="entry name" value="FAD/NAD(P)-binding domain"/>
    <property type="match status" value="1"/>
</dbReference>
<dbReference type="GO" id="GO:0055130">
    <property type="term" value="P:D-alanine catabolic process"/>
    <property type="evidence" value="ECO:0007669"/>
    <property type="project" value="TreeGrafter"/>
</dbReference>
<dbReference type="PANTHER" id="PTHR13847:SF280">
    <property type="entry name" value="D-AMINO ACID DEHYDROGENASE"/>
    <property type="match status" value="1"/>
</dbReference>
<keyword evidence="3" id="KW-0812">Transmembrane</keyword>
<feature type="domain" description="FAD dependent oxidoreductase" evidence="4">
    <location>
        <begin position="19"/>
        <end position="411"/>
    </location>
</feature>
<dbReference type="SUPFAM" id="SSF51905">
    <property type="entry name" value="FAD/NAD(P)-binding domain"/>
    <property type="match status" value="1"/>
</dbReference>
<feature type="transmembrane region" description="Helical" evidence="3">
    <location>
        <begin position="20"/>
        <end position="37"/>
    </location>
</feature>
<dbReference type="AlphaFoldDB" id="A0A401IY07"/>